<keyword evidence="1" id="KW-0812">Transmembrane</keyword>
<dbReference type="EMBL" id="LWMT01000242">
    <property type="protein sequence ID" value="KZX11760.1"/>
    <property type="molecule type" value="Genomic_DNA"/>
</dbReference>
<keyword evidence="1" id="KW-1133">Transmembrane helix</keyword>
<keyword evidence="3" id="KW-1185">Reference proteome</keyword>
<name>A0A162FLF1_9EURY</name>
<feature type="transmembrane region" description="Helical" evidence="1">
    <location>
        <begin position="5"/>
        <end position="28"/>
    </location>
</feature>
<sequence length="166" mass="18824">MNKKFYLCIISVVVIIVIGVILVLTGTIDDNATVDSASWETKELVGVKFKLPPKYAMGTLISGNTVNGKFTGNCYQSQNGDFFIYIFQSKENSSNWNKELKEHMNNDTNSIQIIEINKKEIKIFKGNDGYSTGFFKVKNDKICIKWKGDFNNNIKEIINNLFTLNS</sequence>
<evidence type="ECO:0000313" key="2">
    <source>
        <dbReference type="EMBL" id="KZX11760.1"/>
    </source>
</evidence>
<proteinExistence type="predicted"/>
<comment type="caution">
    <text evidence="2">The sequence shown here is derived from an EMBL/GenBank/DDBJ whole genome shotgun (WGS) entry which is preliminary data.</text>
</comment>
<protein>
    <recommendedName>
        <fullName evidence="4">DUF4367 domain-containing protein</fullName>
    </recommendedName>
</protein>
<gene>
    <name evidence="2" type="ORF">MBFIL_13220</name>
</gene>
<dbReference type="Proteomes" id="UP000077066">
    <property type="component" value="Unassembled WGS sequence"/>
</dbReference>
<organism evidence="2 3">
    <name type="scientific">Methanobrevibacter filiformis</name>
    <dbReference type="NCBI Taxonomy" id="55758"/>
    <lineage>
        <taxon>Archaea</taxon>
        <taxon>Methanobacteriati</taxon>
        <taxon>Methanobacteriota</taxon>
        <taxon>Methanomada group</taxon>
        <taxon>Methanobacteria</taxon>
        <taxon>Methanobacteriales</taxon>
        <taxon>Methanobacteriaceae</taxon>
        <taxon>Methanobrevibacter</taxon>
    </lineage>
</organism>
<evidence type="ECO:0000313" key="3">
    <source>
        <dbReference type="Proteomes" id="UP000077066"/>
    </source>
</evidence>
<reference evidence="2 3" key="1">
    <citation type="submission" date="2016-04" db="EMBL/GenBank/DDBJ databases">
        <title>Genome sequence of Methanobrevibacter filiformis DSM 11501.</title>
        <authorList>
            <person name="Poehlein A."/>
            <person name="Seedorf H."/>
            <person name="Daniel R."/>
        </authorList>
    </citation>
    <scope>NUCLEOTIDE SEQUENCE [LARGE SCALE GENOMIC DNA]</scope>
    <source>
        <strain evidence="2 3">DSM 11501</strain>
    </source>
</reference>
<dbReference type="RefSeq" id="WP_066972908.1">
    <property type="nucleotide sequence ID" value="NZ_LWMT01000242.1"/>
</dbReference>
<dbReference type="AlphaFoldDB" id="A0A162FLF1"/>
<evidence type="ECO:0008006" key="4">
    <source>
        <dbReference type="Google" id="ProtNLM"/>
    </source>
</evidence>
<keyword evidence="1" id="KW-0472">Membrane</keyword>
<evidence type="ECO:0000256" key="1">
    <source>
        <dbReference type="SAM" id="Phobius"/>
    </source>
</evidence>
<dbReference type="OrthoDB" id="379029at2157"/>
<accession>A0A162FLF1</accession>
<dbReference type="PATRIC" id="fig|55758.3.peg.1505"/>